<feature type="transmembrane region" description="Helical" evidence="7">
    <location>
        <begin position="397"/>
        <end position="419"/>
    </location>
</feature>
<dbReference type="InterPro" id="IPR004752">
    <property type="entry name" value="AmpG_permease/AT-1"/>
</dbReference>
<proteinExistence type="inferred from homology"/>
<feature type="transmembrane region" description="Helical" evidence="7">
    <location>
        <begin position="425"/>
        <end position="446"/>
    </location>
</feature>
<dbReference type="Gene3D" id="1.20.1250.20">
    <property type="entry name" value="MFS general substrate transporter like domains"/>
    <property type="match status" value="2"/>
</dbReference>
<evidence type="ECO:0000259" key="8">
    <source>
        <dbReference type="PROSITE" id="PS50850"/>
    </source>
</evidence>
<feature type="transmembrane region" description="Helical" evidence="7">
    <location>
        <begin position="309"/>
        <end position="327"/>
    </location>
</feature>
<dbReference type="PANTHER" id="PTHR12778">
    <property type="entry name" value="SOLUTE CARRIER FAMILY 33 ACETYL-COA TRANSPORTER -RELATED"/>
    <property type="match status" value="1"/>
</dbReference>
<dbReference type="GO" id="GO:0016020">
    <property type="term" value="C:membrane"/>
    <property type="evidence" value="ECO:0007669"/>
    <property type="project" value="UniProtKB-SubCell"/>
</dbReference>
<comment type="caution">
    <text evidence="9">The sequence shown here is derived from an EMBL/GenBank/DDBJ whole genome shotgun (WGS) entry which is preliminary data.</text>
</comment>
<dbReference type="Proteomes" id="UP000019486">
    <property type="component" value="Unassembled WGS sequence"/>
</dbReference>
<dbReference type="InterPro" id="IPR036259">
    <property type="entry name" value="MFS_trans_sf"/>
</dbReference>
<dbReference type="Pfam" id="PF07690">
    <property type="entry name" value="MFS_1"/>
    <property type="match status" value="2"/>
</dbReference>
<dbReference type="EMBL" id="AVFL01000042">
    <property type="protein sequence ID" value="EWY36481.1"/>
    <property type="molecule type" value="Genomic_DNA"/>
</dbReference>
<feature type="transmembrane region" description="Helical" evidence="7">
    <location>
        <begin position="359"/>
        <end position="385"/>
    </location>
</feature>
<keyword evidence="5 7" id="KW-1133">Transmembrane helix</keyword>
<protein>
    <submittedName>
        <fullName evidence="9">MFS transporter permease</fullName>
    </submittedName>
</protein>
<dbReference type="PROSITE" id="PS50850">
    <property type="entry name" value="MFS"/>
    <property type="match status" value="1"/>
</dbReference>
<feature type="domain" description="Major facilitator superfamily (MFS) profile" evidence="8">
    <location>
        <begin position="28"/>
        <end position="450"/>
    </location>
</feature>
<keyword evidence="10" id="KW-1185">Reference proteome</keyword>
<keyword evidence="3" id="KW-0813">Transport</keyword>
<dbReference type="PANTHER" id="PTHR12778:SF10">
    <property type="entry name" value="MAJOR FACILITATOR SUPERFAMILY DOMAIN-CONTAINING PROTEIN 3"/>
    <property type="match status" value="1"/>
</dbReference>
<dbReference type="InterPro" id="IPR020846">
    <property type="entry name" value="MFS_dom"/>
</dbReference>
<evidence type="ECO:0000256" key="2">
    <source>
        <dbReference type="ARBA" id="ARBA00008335"/>
    </source>
</evidence>
<sequence>MASFARWSSAPVASSSWTRAASVYLDRRIIAIMFLGFSSGLPLALTGATLSVWLVEGGIAKTAIGLFALVGLPYTLKFAWAPLIDRLRLPLLTGLLGRRRGWAVLTQLGLMLALIGLGSTDPVTELWWMALFAVLVSFCSASQDIVLDAWRVEILDEDQYGAGAAAVVLGYRIGMLTSGAGALYLASALPWSMVYLIMAGLVGVGLITMLLNREPDIRVSPESEQRERVVAEYLERRPGLRGWRAEALAWLFGAVVAPFADFMTRRSWLAVLLFIAIYKLGDVYAGAMATPFYLELGFTKIEIANVTKAFGLGASIIGGLLGGVVVSRFGVTRSLLVCGLLQMVSNLMFVLLARSGHDIGMMTVVIAVENVTGGMGTAAFVAYLSSLCNVAYTATQYALLSSFSALGRDVLAASSGWLADRMDWVSYYLLSTSAALPGLLLLLWLMRGTGAQAPARRPAGEAERA</sequence>
<feature type="transmembrane region" description="Helical" evidence="7">
    <location>
        <begin position="126"/>
        <end position="150"/>
    </location>
</feature>
<dbReference type="InterPro" id="IPR011701">
    <property type="entry name" value="MFS"/>
</dbReference>
<feature type="transmembrane region" description="Helical" evidence="7">
    <location>
        <begin position="59"/>
        <end position="80"/>
    </location>
</feature>
<evidence type="ECO:0000256" key="7">
    <source>
        <dbReference type="SAM" id="Phobius"/>
    </source>
</evidence>
<accession>W9GUY8</accession>
<name>W9GUY8_9PROT</name>
<dbReference type="PATRIC" id="fig|1385369.3.peg.6481"/>
<reference evidence="9 10" key="1">
    <citation type="submission" date="2013-08" db="EMBL/GenBank/DDBJ databases">
        <title>The genome sequence of Skermanella stibiiresistens.</title>
        <authorList>
            <person name="Zhu W."/>
            <person name="Wang G."/>
        </authorList>
    </citation>
    <scope>NUCLEOTIDE SEQUENCE [LARGE SCALE GENOMIC DNA]</scope>
    <source>
        <strain evidence="9 10">SB22</strain>
    </source>
</reference>
<feature type="transmembrane region" description="Helical" evidence="7">
    <location>
        <begin position="192"/>
        <end position="211"/>
    </location>
</feature>
<gene>
    <name evidence="9" type="ORF">N825_26570</name>
</gene>
<evidence type="ECO:0000313" key="10">
    <source>
        <dbReference type="Proteomes" id="UP000019486"/>
    </source>
</evidence>
<feature type="transmembrane region" description="Helical" evidence="7">
    <location>
        <begin position="268"/>
        <end position="289"/>
    </location>
</feature>
<organism evidence="9 10">
    <name type="scientific">Skermanella stibiiresistens SB22</name>
    <dbReference type="NCBI Taxonomy" id="1385369"/>
    <lineage>
        <taxon>Bacteria</taxon>
        <taxon>Pseudomonadati</taxon>
        <taxon>Pseudomonadota</taxon>
        <taxon>Alphaproteobacteria</taxon>
        <taxon>Rhodospirillales</taxon>
        <taxon>Azospirillaceae</taxon>
        <taxon>Skermanella</taxon>
    </lineage>
</organism>
<dbReference type="AlphaFoldDB" id="W9GUY8"/>
<feature type="transmembrane region" description="Helical" evidence="7">
    <location>
        <begin position="162"/>
        <end position="186"/>
    </location>
</feature>
<evidence type="ECO:0000313" key="9">
    <source>
        <dbReference type="EMBL" id="EWY36481.1"/>
    </source>
</evidence>
<keyword evidence="6 7" id="KW-0472">Membrane</keyword>
<comment type="similarity">
    <text evidence="2">Belongs to the major facilitator superfamily.</text>
</comment>
<comment type="subcellular location">
    <subcellularLocation>
        <location evidence="1">Membrane</location>
        <topology evidence="1">Multi-pass membrane protein</topology>
    </subcellularLocation>
</comment>
<dbReference type="SUPFAM" id="SSF103473">
    <property type="entry name" value="MFS general substrate transporter"/>
    <property type="match status" value="1"/>
</dbReference>
<feature type="transmembrane region" description="Helical" evidence="7">
    <location>
        <begin position="29"/>
        <end position="53"/>
    </location>
</feature>
<keyword evidence="4 7" id="KW-0812">Transmembrane</keyword>
<dbReference type="STRING" id="1385369.N825_26570"/>
<dbReference type="GO" id="GO:0022857">
    <property type="term" value="F:transmembrane transporter activity"/>
    <property type="evidence" value="ECO:0007669"/>
    <property type="project" value="InterPro"/>
</dbReference>
<feature type="transmembrane region" description="Helical" evidence="7">
    <location>
        <begin position="334"/>
        <end position="353"/>
    </location>
</feature>
<evidence type="ECO:0000256" key="5">
    <source>
        <dbReference type="ARBA" id="ARBA00022989"/>
    </source>
</evidence>
<evidence type="ECO:0000256" key="1">
    <source>
        <dbReference type="ARBA" id="ARBA00004141"/>
    </source>
</evidence>
<evidence type="ECO:0000256" key="4">
    <source>
        <dbReference type="ARBA" id="ARBA00022692"/>
    </source>
</evidence>
<evidence type="ECO:0000256" key="3">
    <source>
        <dbReference type="ARBA" id="ARBA00022448"/>
    </source>
</evidence>
<evidence type="ECO:0000256" key="6">
    <source>
        <dbReference type="ARBA" id="ARBA00023136"/>
    </source>
</evidence>
<feature type="transmembrane region" description="Helical" evidence="7">
    <location>
        <begin position="101"/>
        <end position="120"/>
    </location>
</feature>
<dbReference type="NCBIfam" id="TIGR00901">
    <property type="entry name" value="2A0125"/>
    <property type="match status" value="1"/>
</dbReference>
<dbReference type="CDD" id="cd17486">
    <property type="entry name" value="MFS_AmpG_like"/>
    <property type="match status" value="1"/>
</dbReference>